<proteinExistence type="predicted"/>
<gene>
    <name evidence="1" type="ORF">PAXRUDRAFT_606771</name>
</gene>
<sequence>MTTALIWTRCAHVRWQWSDARSQQTPELPVFVQRTHSITAWLVVVALQSLVKPCQSSIISL</sequence>
<organism evidence="1 2">
    <name type="scientific">Paxillus rubicundulus Ve08.2h10</name>
    <dbReference type="NCBI Taxonomy" id="930991"/>
    <lineage>
        <taxon>Eukaryota</taxon>
        <taxon>Fungi</taxon>
        <taxon>Dikarya</taxon>
        <taxon>Basidiomycota</taxon>
        <taxon>Agaricomycotina</taxon>
        <taxon>Agaricomycetes</taxon>
        <taxon>Agaricomycetidae</taxon>
        <taxon>Boletales</taxon>
        <taxon>Paxilineae</taxon>
        <taxon>Paxillaceae</taxon>
        <taxon>Paxillus</taxon>
    </lineage>
</organism>
<dbReference type="EMBL" id="KN825333">
    <property type="protein sequence ID" value="KIK91914.1"/>
    <property type="molecule type" value="Genomic_DNA"/>
</dbReference>
<dbReference type="AlphaFoldDB" id="A0A0D0DYV5"/>
<reference evidence="2" key="2">
    <citation type="submission" date="2015-01" db="EMBL/GenBank/DDBJ databases">
        <title>Evolutionary Origins and Diversification of the Mycorrhizal Mutualists.</title>
        <authorList>
            <consortium name="DOE Joint Genome Institute"/>
            <consortium name="Mycorrhizal Genomics Consortium"/>
            <person name="Kohler A."/>
            <person name="Kuo A."/>
            <person name="Nagy L.G."/>
            <person name="Floudas D."/>
            <person name="Copeland A."/>
            <person name="Barry K.W."/>
            <person name="Cichocki N."/>
            <person name="Veneault-Fourrey C."/>
            <person name="LaButti K."/>
            <person name="Lindquist E.A."/>
            <person name="Lipzen A."/>
            <person name="Lundell T."/>
            <person name="Morin E."/>
            <person name="Murat C."/>
            <person name="Riley R."/>
            <person name="Ohm R."/>
            <person name="Sun H."/>
            <person name="Tunlid A."/>
            <person name="Henrissat B."/>
            <person name="Grigoriev I.V."/>
            <person name="Hibbett D.S."/>
            <person name="Martin F."/>
        </authorList>
    </citation>
    <scope>NUCLEOTIDE SEQUENCE [LARGE SCALE GENOMIC DNA]</scope>
    <source>
        <strain evidence="2">Ve08.2h10</strain>
    </source>
</reference>
<name>A0A0D0DYV5_9AGAM</name>
<dbReference type="Proteomes" id="UP000054538">
    <property type="component" value="Unassembled WGS sequence"/>
</dbReference>
<evidence type="ECO:0000313" key="1">
    <source>
        <dbReference type="EMBL" id="KIK91914.1"/>
    </source>
</evidence>
<reference evidence="1 2" key="1">
    <citation type="submission" date="2014-04" db="EMBL/GenBank/DDBJ databases">
        <authorList>
            <consortium name="DOE Joint Genome Institute"/>
            <person name="Kuo A."/>
            <person name="Kohler A."/>
            <person name="Jargeat P."/>
            <person name="Nagy L.G."/>
            <person name="Floudas D."/>
            <person name="Copeland A."/>
            <person name="Barry K.W."/>
            <person name="Cichocki N."/>
            <person name="Veneault-Fourrey C."/>
            <person name="LaButti K."/>
            <person name="Lindquist E.A."/>
            <person name="Lipzen A."/>
            <person name="Lundell T."/>
            <person name="Morin E."/>
            <person name="Murat C."/>
            <person name="Sun H."/>
            <person name="Tunlid A."/>
            <person name="Henrissat B."/>
            <person name="Grigoriev I.V."/>
            <person name="Hibbett D.S."/>
            <person name="Martin F."/>
            <person name="Nordberg H.P."/>
            <person name="Cantor M.N."/>
            <person name="Hua S.X."/>
        </authorList>
    </citation>
    <scope>NUCLEOTIDE SEQUENCE [LARGE SCALE GENOMIC DNA]</scope>
    <source>
        <strain evidence="1 2">Ve08.2h10</strain>
    </source>
</reference>
<protein>
    <submittedName>
        <fullName evidence="1">Uncharacterized protein</fullName>
    </submittedName>
</protein>
<keyword evidence="2" id="KW-1185">Reference proteome</keyword>
<accession>A0A0D0DYV5</accession>
<dbReference type="HOGENOM" id="CLU_2923335_0_0_1"/>
<dbReference type="InParanoid" id="A0A0D0DYV5"/>
<evidence type="ECO:0000313" key="2">
    <source>
        <dbReference type="Proteomes" id="UP000054538"/>
    </source>
</evidence>